<feature type="coiled-coil region" evidence="1">
    <location>
        <begin position="211"/>
        <end position="259"/>
    </location>
</feature>
<dbReference type="AlphaFoldDB" id="A0A1J4J9P1"/>
<organism evidence="2 3">
    <name type="scientific">Tritrichomonas foetus</name>
    <dbReference type="NCBI Taxonomy" id="1144522"/>
    <lineage>
        <taxon>Eukaryota</taxon>
        <taxon>Metamonada</taxon>
        <taxon>Parabasalia</taxon>
        <taxon>Tritrichomonadida</taxon>
        <taxon>Tritrichomonadidae</taxon>
        <taxon>Tritrichomonas</taxon>
    </lineage>
</organism>
<protein>
    <submittedName>
        <fullName evidence="2">Uncharacterized protein</fullName>
    </submittedName>
</protein>
<dbReference type="SUPFAM" id="SSF58104">
    <property type="entry name" value="Methyl-accepting chemotaxis protein (MCP) signaling domain"/>
    <property type="match status" value="1"/>
</dbReference>
<gene>
    <name evidence="2" type="ORF">TRFO_10518</name>
</gene>
<dbReference type="Proteomes" id="UP000179807">
    <property type="component" value="Unassembled WGS sequence"/>
</dbReference>
<evidence type="ECO:0000256" key="1">
    <source>
        <dbReference type="SAM" id="Coils"/>
    </source>
</evidence>
<dbReference type="EMBL" id="MLAK01001248">
    <property type="protein sequence ID" value="OHS95385.1"/>
    <property type="molecule type" value="Genomic_DNA"/>
</dbReference>
<reference evidence="2" key="1">
    <citation type="submission" date="2016-10" db="EMBL/GenBank/DDBJ databases">
        <authorList>
            <person name="Benchimol M."/>
            <person name="Almeida L.G."/>
            <person name="Vasconcelos A.T."/>
            <person name="Perreira-Neves A."/>
            <person name="Rosa I.A."/>
            <person name="Tasca T."/>
            <person name="Bogo M.R."/>
            <person name="de Souza W."/>
        </authorList>
    </citation>
    <scope>NUCLEOTIDE SEQUENCE [LARGE SCALE GENOMIC DNA]</scope>
    <source>
        <strain evidence="2">K</strain>
    </source>
</reference>
<keyword evidence="1" id="KW-0175">Coiled coil</keyword>
<evidence type="ECO:0000313" key="2">
    <source>
        <dbReference type="EMBL" id="OHS95385.1"/>
    </source>
</evidence>
<keyword evidence="3" id="KW-1185">Reference proteome</keyword>
<comment type="caution">
    <text evidence="2">The sequence shown here is derived from an EMBL/GenBank/DDBJ whole genome shotgun (WGS) entry which is preliminary data.</text>
</comment>
<accession>A0A1J4J9P1</accession>
<name>A0A1J4J9P1_9EUKA</name>
<proteinExistence type="predicted"/>
<dbReference type="VEuPathDB" id="TrichDB:TRFO_10518"/>
<evidence type="ECO:0000313" key="3">
    <source>
        <dbReference type="Proteomes" id="UP000179807"/>
    </source>
</evidence>
<sequence length="676" mass="79560">MGNWDETKNCYKKLIKVKEKMGRSIRKCYRFISLKLFHKLKLINKRQNHENLFSEMSNQNPNSDNDISIYDLQTLTQQSNSAALLHLDLSKIIIEKEGHEKSVFDMESSRSTARNTIENDVQTFFLDATITKDMLDNEYYKLTNEYTNLGEKYLLIMQRSDFNQHIIDNMKSQEQDYARLNLALQTQIIQIETILQSFQTDIYESKIPNLIQKTQKNISQKSREISGLKQEILKLNDLLSKAQFEKNKLLKQSKELANNIARLQYVKRNEKTMKFEEAALEAKMKYKNINKKKDEIYTIKKHISSEYSRLTDVLTELQDLSTFIETQKRKNDKISSRIESMKQKTKVLHDKSTKANERSSKLLKNFARYSKIHGKNEKTMQKLKGKMDELTKSYKVETKLNKLLPNLIKQSQECDQITSDIEKQHTKIDHMLEERQSEKDLYDQQMLKMNEILHPLEERIKQAKSEEEDLSLIINDDSFNLMDSLIINHPKSDKEIALEKKIKIVKNQSLKLLNQIKEIRAVLSKQEVSRKSLIRIMKSNYNTHSHLNQIHENNNGFITKFYHDNKINQLKQDIRSLQIRIETKKDVLRDKKVQFYEKSSLFVHTIHNNNPKEIASAQCLDCDPTTKSLVLKKHDPYSGVEHEKEIVDLRAKYRVSALDICPYCDNDHRLVNYAVI</sequence>
<dbReference type="GeneID" id="94830210"/>
<dbReference type="RefSeq" id="XP_068348522.1">
    <property type="nucleotide sequence ID" value="XM_068495506.1"/>
</dbReference>